<reference evidence="1 2" key="1">
    <citation type="journal article" date="2019" name="Int. J. Syst. Evol. Microbiol.">
        <title>The Global Catalogue of Microorganisms (GCM) 10K type strain sequencing project: providing services to taxonomists for standard genome sequencing and annotation.</title>
        <authorList>
            <consortium name="The Broad Institute Genomics Platform"/>
            <consortium name="The Broad Institute Genome Sequencing Center for Infectious Disease"/>
            <person name="Wu L."/>
            <person name="Ma J."/>
        </authorList>
    </citation>
    <scope>NUCLEOTIDE SEQUENCE [LARGE SCALE GENOMIC DNA]</scope>
    <source>
        <strain evidence="1 2">JCM 10671</strain>
    </source>
</reference>
<organism evidence="1 2">
    <name type="scientific">Sporichthya brevicatena</name>
    <dbReference type="NCBI Taxonomy" id="171442"/>
    <lineage>
        <taxon>Bacteria</taxon>
        <taxon>Bacillati</taxon>
        <taxon>Actinomycetota</taxon>
        <taxon>Actinomycetes</taxon>
        <taxon>Sporichthyales</taxon>
        <taxon>Sporichthyaceae</taxon>
        <taxon>Sporichthya</taxon>
    </lineage>
</organism>
<protein>
    <submittedName>
        <fullName evidence="1">Uncharacterized protein</fullName>
    </submittedName>
</protein>
<comment type="caution">
    <text evidence="1">The sequence shown here is derived from an EMBL/GenBank/DDBJ whole genome shotgun (WGS) entry which is preliminary data.</text>
</comment>
<proteinExistence type="predicted"/>
<keyword evidence="2" id="KW-1185">Reference proteome</keyword>
<dbReference type="EMBL" id="BAAAHE010000002">
    <property type="protein sequence ID" value="GAA0604037.1"/>
    <property type="molecule type" value="Genomic_DNA"/>
</dbReference>
<accession>A0ABN1G4Q9</accession>
<gene>
    <name evidence="1" type="ORF">GCM10009547_02200</name>
</gene>
<dbReference type="Proteomes" id="UP001500957">
    <property type="component" value="Unassembled WGS sequence"/>
</dbReference>
<name>A0ABN1G4Q9_9ACTN</name>
<sequence>MTPDSVLTLPMATGESVAGLHGPLPPKIGAVATSFSTADIVAVFPAADPAPLDPAAAAAPAPGALPVVEATVLSAVAALAGASPGVVAEPGVVVSSPAASGTAAVSVPAATSVPVVEVSAMGRPGSAAVSMAEPPHPARRATLAVRAISDRAKPRVAIYASRLRPLVLRMWCGGGAVIAQLIS</sequence>
<evidence type="ECO:0000313" key="2">
    <source>
        <dbReference type="Proteomes" id="UP001500957"/>
    </source>
</evidence>
<evidence type="ECO:0000313" key="1">
    <source>
        <dbReference type="EMBL" id="GAA0604037.1"/>
    </source>
</evidence>